<evidence type="ECO:0000313" key="3">
    <source>
        <dbReference type="Proteomes" id="UP000295781"/>
    </source>
</evidence>
<dbReference type="Proteomes" id="UP000295781">
    <property type="component" value="Chromosome"/>
</dbReference>
<feature type="compositionally biased region" description="Basic and acidic residues" evidence="1">
    <location>
        <begin position="165"/>
        <end position="177"/>
    </location>
</feature>
<dbReference type="RefSeq" id="WP_129347778.1">
    <property type="nucleotide sequence ID" value="NZ_CP012670.1"/>
</dbReference>
<proteinExistence type="predicted"/>
<name>A0A4P2Q0S4_SORCE</name>
<feature type="compositionally biased region" description="Low complexity" evidence="1">
    <location>
        <begin position="425"/>
        <end position="434"/>
    </location>
</feature>
<organism evidence="2 3">
    <name type="scientific">Sorangium cellulosum</name>
    <name type="common">Polyangium cellulosum</name>
    <dbReference type="NCBI Taxonomy" id="56"/>
    <lineage>
        <taxon>Bacteria</taxon>
        <taxon>Pseudomonadati</taxon>
        <taxon>Myxococcota</taxon>
        <taxon>Polyangia</taxon>
        <taxon>Polyangiales</taxon>
        <taxon>Polyangiaceae</taxon>
        <taxon>Sorangium</taxon>
    </lineage>
</organism>
<evidence type="ECO:0000313" key="2">
    <source>
        <dbReference type="EMBL" id="AUX22651.1"/>
    </source>
</evidence>
<gene>
    <name evidence="2" type="ORF">SOCEGT47_031550</name>
</gene>
<feature type="region of interest" description="Disordered" evidence="1">
    <location>
        <begin position="105"/>
        <end position="438"/>
    </location>
</feature>
<reference evidence="2 3" key="1">
    <citation type="submission" date="2015-09" db="EMBL/GenBank/DDBJ databases">
        <title>Sorangium comparison.</title>
        <authorList>
            <person name="Zaburannyi N."/>
            <person name="Bunk B."/>
            <person name="Overmann J."/>
            <person name="Mueller R."/>
        </authorList>
    </citation>
    <scope>NUCLEOTIDE SEQUENCE [LARGE SCALE GENOMIC DNA]</scope>
    <source>
        <strain evidence="2 3">So ceGT47</strain>
    </source>
</reference>
<dbReference type="AlphaFoldDB" id="A0A4P2Q0S4"/>
<feature type="compositionally biased region" description="Gly residues" evidence="1">
    <location>
        <begin position="212"/>
        <end position="223"/>
    </location>
</feature>
<accession>A0A4P2Q0S4</accession>
<evidence type="ECO:0000256" key="1">
    <source>
        <dbReference type="SAM" id="MobiDB-lite"/>
    </source>
</evidence>
<sequence>MSRLSDATLRAQIPTALLIGGDAALLERCQAAAMDAGIIVKACPVSMAAALAEERRPVVIVVTPSTYALDPERFEEIARDVVSTVVRVDARLTDDELGMMLSTAARESRKQRARQLTPGRYSLVPGDEGASGPRSERWSVAASAPEVGMRPDPEATPLPRSGRRSAAELETAYRERVAAAASGPQPGRWGADAMPPEARCRPHEAAAPRSGRPGGAAGPGAPRGGLPAPSVPLGVMSARRSPPGPPAPGGEGARRRDTPVAGAQPAVAPPWREGRAPGLQRAEQPWRRETPAPGSWRGEESPSGPGSQRGVAYAAGPGSQRAAAYAAGPGSQRGAAYAAGPGSQRGAAYAAGPGSQRGAAYAAGPGSQRGAAYGAGPGSQRGAEPLQREDLGPPPAATAMQGQVPASGVQEGEANGRRPTPPPSSHRAPPSSRRAQFHVDIALLFDERGLPRADPQAK</sequence>
<feature type="compositionally biased region" description="Low complexity" evidence="1">
    <location>
        <begin position="259"/>
        <end position="270"/>
    </location>
</feature>
<dbReference type="EMBL" id="CP012670">
    <property type="protein sequence ID" value="AUX22651.1"/>
    <property type="molecule type" value="Genomic_DNA"/>
</dbReference>
<dbReference type="OrthoDB" id="9824055at2"/>
<protein>
    <submittedName>
        <fullName evidence="2">Uncharacterized protein</fullName>
    </submittedName>
</protein>